<gene>
    <name evidence="3" type="ORF">GKD88_11860</name>
    <name evidence="2" type="ORF">GKE08_12190</name>
</gene>
<evidence type="ECO:0000313" key="4">
    <source>
        <dbReference type="Proteomes" id="UP000433575"/>
    </source>
</evidence>
<feature type="transmembrane region" description="Helical" evidence="1">
    <location>
        <begin position="99"/>
        <end position="119"/>
    </location>
</feature>
<name>A0A6N7S8Z4_9FIRM</name>
<proteinExistence type="predicted"/>
<sequence length="204" mass="23733">MNTRWENVLYRLGSWLLIDMAIALGYWQMGGWKNFTHELFNGSWIIPGSASLIAITLGMMIIGVYLRLLCDEPVRLFRFVIGLIVLMLLLRLMELEILSWIFVMIGSFVPQFFLSLFPIGDLVRGLMPILILFSVIFQIVLTGFYLWKSKEIRWGLMAVKLAFFTLFLLTCLYPDTLVNVGICFLDWINGFWFAEFALVHWGHF</sequence>
<feature type="transmembrane region" description="Helical" evidence="1">
    <location>
        <begin position="12"/>
        <end position="29"/>
    </location>
</feature>
<feature type="transmembrane region" description="Helical" evidence="1">
    <location>
        <begin position="49"/>
        <end position="69"/>
    </location>
</feature>
<feature type="transmembrane region" description="Helical" evidence="1">
    <location>
        <begin position="152"/>
        <end position="173"/>
    </location>
</feature>
<reference evidence="4 5" key="1">
    <citation type="journal article" date="2019" name="Nat. Med.">
        <title>A library of human gut bacterial isolates paired with longitudinal multiomics data enables mechanistic microbiome research.</title>
        <authorList>
            <person name="Poyet M."/>
            <person name="Groussin M."/>
            <person name="Gibbons S.M."/>
            <person name="Avila-Pacheco J."/>
            <person name="Jiang X."/>
            <person name="Kearney S.M."/>
            <person name="Perrotta A.R."/>
            <person name="Berdy B."/>
            <person name="Zhao S."/>
            <person name="Lieberman T.D."/>
            <person name="Swanson P.K."/>
            <person name="Smith M."/>
            <person name="Roesemann S."/>
            <person name="Alexander J.E."/>
            <person name="Rich S.A."/>
            <person name="Livny J."/>
            <person name="Vlamakis H."/>
            <person name="Clish C."/>
            <person name="Bullock K."/>
            <person name="Deik A."/>
            <person name="Scott J."/>
            <person name="Pierce K.A."/>
            <person name="Xavier R.J."/>
            <person name="Alm E.J."/>
        </authorList>
    </citation>
    <scope>NUCLEOTIDE SEQUENCE [LARGE SCALE GENOMIC DNA]</scope>
    <source>
        <strain evidence="2 4">BIOML-A4</strain>
        <strain evidence="3 5">BIOML-A5</strain>
    </source>
</reference>
<evidence type="ECO:0000313" key="2">
    <source>
        <dbReference type="EMBL" id="MSA90085.1"/>
    </source>
</evidence>
<organism evidence="2 4">
    <name type="scientific">Holdemania massiliensis</name>
    <dbReference type="NCBI Taxonomy" id="1468449"/>
    <lineage>
        <taxon>Bacteria</taxon>
        <taxon>Bacillati</taxon>
        <taxon>Bacillota</taxon>
        <taxon>Erysipelotrichia</taxon>
        <taxon>Erysipelotrichales</taxon>
        <taxon>Erysipelotrichaceae</taxon>
        <taxon>Holdemania</taxon>
    </lineage>
</organism>
<accession>A0A6N7S8Z4</accession>
<evidence type="ECO:0000313" key="5">
    <source>
        <dbReference type="Proteomes" id="UP000480929"/>
    </source>
</evidence>
<dbReference type="EMBL" id="WKPI01000022">
    <property type="protein sequence ID" value="MSC33815.1"/>
    <property type="molecule type" value="Genomic_DNA"/>
</dbReference>
<feature type="transmembrane region" description="Helical" evidence="1">
    <location>
        <begin position="126"/>
        <end position="146"/>
    </location>
</feature>
<keyword evidence="1" id="KW-0472">Membrane</keyword>
<dbReference type="Proteomes" id="UP000480929">
    <property type="component" value="Unassembled WGS sequence"/>
</dbReference>
<keyword evidence="5" id="KW-1185">Reference proteome</keyword>
<keyword evidence="1" id="KW-0812">Transmembrane</keyword>
<protein>
    <submittedName>
        <fullName evidence="2">Uncharacterized protein</fullName>
    </submittedName>
</protein>
<feature type="transmembrane region" description="Helical" evidence="1">
    <location>
        <begin position="180"/>
        <end position="201"/>
    </location>
</feature>
<evidence type="ECO:0000256" key="1">
    <source>
        <dbReference type="SAM" id="Phobius"/>
    </source>
</evidence>
<dbReference type="RefSeq" id="WP_154239225.1">
    <property type="nucleotide sequence ID" value="NZ_CALJPI010000012.1"/>
</dbReference>
<keyword evidence="1" id="KW-1133">Transmembrane helix</keyword>
<comment type="caution">
    <text evidence="2">The sequence shown here is derived from an EMBL/GenBank/DDBJ whole genome shotgun (WGS) entry which is preliminary data.</text>
</comment>
<dbReference type="Proteomes" id="UP000433575">
    <property type="component" value="Unassembled WGS sequence"/>
</dbReference>
<dbReference type="AlphaFoldDB" id="A0A6N7S8Z4"/>
<evidence type="ECO:0000313" key="3">
    <source>
        <dbReference type="EMBL" id="MSC33815.1"/>
    </source>
</evidence>
<dbReference type="EMBL" id="WKPJ01000020">
    <property type="protein sequence ID" value="MSA90085.1"/>
    <property type="molecule type" value="Genomic_DNA"/>
</dbReference>